<name>A0ABP0R947_9DINO</name>
<organism evidence="1 2">
    <name type="scientific">Durusdinium trenchii</name>
    <dbReference type="NCBI Taxonomy" id="1381693"/>
    <lineage>
        <taxon>Eukaryota</taxon>
        <taxon>Sar</taxon>
        <taxon>Alveolata</taxon>
        <taxon>Dinophyceae</taxon>
        <taxon>Suessiales</taxon>
        <taxon>Symbiodiniaceae</taxon>
        <taxon>Durusdinium</taxon>
    </lineage>
</organism>
<keyword evidence="2" id="KW-1185">Reference proteome</keyword>
<comment type="caution">
    <text evidence="1">The sequence shown here is derived from an EMBL/GenBank/DDBJ whole genome shotgun (WGS) entry which is preliminary data.</text>
</comment>
<protein>
    <submittedName>
        <fullName evidence="1">Uncharacterized protein</fullName>
    </submittedName>
</protein>
<evidence type="ECO:0000313" key="2">
    <source>
        <dbReference type="Proteomes" id="UP001642484"/>
    </source>
</evidence>
<evidence type="ECO:0000313" key="1">
    <source>
        <dbReference type="EMBL" id="CAK9096665.1"/>
    </source>
</evidence>
<dbReference type="Proteomes" id="UP001642484">
    <property type="component" value="Unassembled WGS sequence"/>
</dbReference>
<proteinExistence type="predicted"/>
<sequence length="151" mass="17375">MMMYELFVKKCQMGAPCPPSAGDLWWLYQLGRCSQLQNIYFNRIGGQFSLGSVDVARTWKNRCIFRLGQTSFCQFLLFKLFFCEEDAGEHLTNIVVDKFSPAMAFKSGEGMQIVSEENVAGMVPWKATKPDLWKEVFPETRKNFILFASTR</sequence>
<gene>
    <name evidence="1" type="ORF">CCMP2556_LOCUS45950</name>
</gene>
<reference evidence="1 2" key="1">
    <citation type="submission" date="2024-02" db="EMBL/GenBank/DDBJ databases">
        <authorList>
            <person name="Chen Y."/>
            <person name="Shah S."/>
            <person name="Dougan E. K."/>
            <person name="Thang M."/>
            <person name="Chan C."/>
        </authorList>
    </citation>
    <scope>NUCLEOTIDE SEQUENCE [LARGE SCALE GENOMIC DNA]</scope>
</reference>
<accession>A0ABP0R947</accession>
<dbReference type="EMBL" id="CAXAMN010025639">
    <property type="protein sequence ID" value="CAK9096665.1"/>
    <property type="molecule type" value="Genomic_DNA"/>
</dbReference>